<feature type="non-terminal residue" evidence="3">
    <location>
        <position position="1"/>
    </location>
</feature>
<comment type="caution">
    <text evidence="3">The sequence shown here is derived from an EMBL/GenBank/DDBJ whole genome shotgun (WGS) entry which is preliminary data.</text>
</comment>
<name>A0ABW9R164_9ACTN</name>
<organism evidence="3 4">
    <name type="scientific">Acidiferrimicrobium australe</name>
    <dbReference type="NCBI Taxonomy" id="2664430"/>
    <lineage>
        <taxon>Bacteria</taxon>
        <taxon>Bacillati</taxon>
        <taxon>Actinomycetota</taxon>
        <taxon>Acidimicrobiia</taxon>
        <taxon>Acidimicrobiales</taxon>
        <taxon>Acidimicrobiaceae</taxon>
        <taxon>Acidiferrimicrobium</taxon>
    </lineage>
</organism>
<dbReference type="InterPro" id="IPR012338">
    <property type="entry name" value="Beta-lactam/transpept-like"/>
</dbReference>
<accession>A0ABW9R164</accession>
<dbReference type="InterPro" id="IPR001466">
    <property type="entry name" value="Beta-lactam-related"/>
</dbReference>
<evidence type="ECO:0000313" key="3">
    <source>
        <dbReference type="EMBL" id="MST35308.1"/>
    </source>
</evidence>
<proteinExistence type="predicted"/>
<dbReference type="EMBL" id="WJHE01001606">
    <property type="protein sequence ID" value="MST35308.1"/>
    <property type="molecule type" value="Genomic_DNA"/>
</dbReference>
<feature type="region of interest" description="Disordered" evidence="1">
    <location>
        <begin position="1"/>
        <end position="22"/>
    </location>
</feature>
<evidence type="ECO:0000256" key="1">
    <source>
        <dbReference type="SAM" id="MobiDB-lite"/>
    </source>
</evidence>
<dbReference type="GO" id="GO:0016787">
    <property type="term" value="F:hydrolase activity"/>
    <property type="evidence" value="ECO:0007669"/>
    <property type="project" value="UniProtKB-KW"/>
</dbReference>
<sequence length="247" mass="26468">SGAVWVRRGRGRRRGGAAGTRPGFAASAADLCRWFAALAVGGRGRLLPDTAKREMQRVHWRVERPGSDGDEDYGLGLELQRLGERRLFGHGGGFPGQITKTLVDPGAGLVVTALTNASDGPASDIARGVYHVLDHLGEGAAPARALRRLEGRYVNLWSVNDVVAVDGALGVGNPDSWKPFADGARLEPVDATAACITRDSSFGSEGEPVRFELRDGAVDTVRWAGATLWPEARWPAAERRLLRAGRR</sequence>
<dbReference type="Proteomes" id="UP000437736">
    <property type="component" value="Unassembled WGS sequence"/>
</dbReference>
<dbReference type="Pfam" id="PF00144">
    <property type="entry name" value="Beta-lactamase"/>
    <property type="match status" value="1"/>
</dbReference>
<dbReference type="Gene3D" id="3.40.710.10">
    <property type="entry name" value="DD-peptidase/beta-lactamase superfamily"/>
    <property type="match status" value="1"/>
</dbReference>
<keyword evidence="3" id="KW-0378">Hydrolase</keyword>
<dbReference type="SUPFAM" id="SSF56601">
    <property type="entry name" value="beta-lactamase/transpeptidase-like"/>
    <property type="match status" value="1"/>
</dbReference>
<reference evidence="3 4" key="1">
    <citation type="submission" date="2019-11" db="EMBL/GenBank/DDBJ databases">
        <title>Acidiferrimicrobium australis gen. nov., sp. nov., an acidophilic and obligately heterotrophic, member of the Actinobacteria that catalyses dissimilatory oxido- reduction of iron isolated from metal-rich acidic water in Chile.</title>
        <authorList>
            <person name="Gonzalez D."/>
            <person name="Huber K."/>
            <person name="Hedrich S."/>
            <person name="Rojas-Villalobos C."/>
            <person name="Quatrini R."/>
            <person name="Dinamarca M.A."/>
            <person name="Schwarz A."/>
            <person name="Canales C."/>
            <person name="Nancucheo I."/>
        </authorList>
    </citation>
    <scope>NUCLEOTIDE SEQUENCE [LARGE SCALE GENOMIC DNA]</scope>
    <source>
        <strain evidence="3 4">USS-CCA1</strain>
    </source>
</reference>
<evidence type="ECO:0000313" key="4">
    <source>
        <dbReference type="Proteomes" id="UP000437736"/>
    </source>
</evidence>
<evidence type="ECO:0000259" key="2">
    <source>
        <dbReference type="Pfam" id="PF00144"/>
    </source>
</evidence>
<gene>
    <name evidence="3" type="ORF">GHK86_21580</name>
</gene>
<protein>
    <submittedName>
        <fullName evidence="3">Serine hydrolase</fullName>
    </submittedName>
</protein>
<keyword evidence="4" id="KW-1185">Reference proteome</keyword>
<feature type="domain" description="Beta-lactamase-related" evidence="2">
    <location>
        <begin position="21"/>
        <end position="127"/>
    </location>
</feature>